<dbReference type="Gene3D" id="1.10.150.240">
    <property type="entry name" value="Putative phosphatase, domain 2"/>
    <property type="match status" value="1"/>
</dbReference>
<dbReference type="InterPro" id="IPR006439">
    <property type="entry name" value="HAD-SF_hydro_IA"/>
</dbReference>
<proteinExistence type="inferred from homology"/>
<evidence type="ECO:0000256" key="1">
    <source>
        <dbReference type="ARBA" id="ARBA00000830"/>
    </source>
</evidence>
<dbReference type="SFLD" id="SFLDG01129">
    <property type="entry name" value="C1.5:_HAD__Beta-PGM__Phosphata"/>
    <property type="match status" value="1"/>
</dbReference>
<evidence type="ECO:0000256" key="2">
    <source>
        <dbReference type="ARBA" id="ARBA00001946"/>
    </source>
</evidence>
<evidence type="ECO:0000256" key="4">
    <source>
        <dbReference type="ARBA" id="ARBA00006171"/>
    </source>
</evidence>
<dbReference type="UniPathway" id="UPA00865">
    <property type="reaction ID" value="UER00834"/>
</dbReference>
<sequence length="225" mass="24575">MTKAIVFDLDGTLIDSAPDLHQASNRLLADLDTEPLSLETIRSFVGNGVPKLVERVLKARDLYRDEARHASMVTQFLAHYDAALHDKTVLYPGVVDCLDALKAQGFSIGICTNKPEAQTRAIVKGLDLERFVGAIIGGDSLPVKKPAIEPLQETLRQLGLGVASSSDDVIYVGDSEVDAATAKAAEIPFFLFTDGYRKSPINQLPHTVAFNDYAELEYLINSKWS</sequence>
<keyword evidence="8 10" id="KW-0460">Magnesium</keyword>
<evidence type="ECO:0000256" key="10">
    <source>
        <dbReference type="HAMAP-Rule" id="MF_00495"/>
    </source>
</evidence>
<reference evidence="11 12" key="1">
    <citation type="submission" date="2017-09" db="EMBL/GenBank/DDBJ databases">
        <authorList>
            <person name="Ehlers B."/>
            <person name="Leendertz F.H."/>
        </authorList>
    </citation>
    <scope>NUCLEOTIDE SEQUENCE [LARGE SCALE GENOMIC DNA]</scope>
    <source>
        <strain evidence="11 12">DSM 18289</strain>
    </source>
</reference>
<comment type="catalytic activity">
    <reaction evidence="1 10">
        <text>2-phosphoglycolate + H2O = glycolate + phosphate</text>
        <dbReference type="Rhea" id="RHEA:14369"/>
        <dbReference type="ChEBI" id="CHEBI:15377"/>
        <dbReference type="ChEBI" id="CHEBI:29805"/>
        <dbReference type="ChEBI" id="CHEBI:43474"/>
        <dbReference type="ChEBI" id="CHEBI:58033"/>
        <dbReference type="EC" id="3.1.3.18"/>
    </reaction>
</comment>
<dbReference type="NCBIfam" id="TIGR01549">
    <property type="entry name" value="HAD-SF-IA-v1"/>
    <property type="match status" value="1"/>
</dbReference>
<evidence type="ECO:0000313" key="11">
    <source>
        <dbReference type="EMBL" id="SNZ20298.1"/>
    </source>
</evidence>
<dbReference type="Gene3D" id="3.40.50.1000">
    <property type="entry name" value="HAD superfamily/HAD-like"/>
    <property type="match status" value="1"/>
</dbReference>
<dbReference type="GO" id="GO:0046295">
    <property type="term" value="P:glycolate biosynthetic process"/>
    <property type="evidence" value="ECO:0007669"/>
    <property type="project" value="UniProtKB-UniRule"/>
</dbReference>
<keyword evidence="7 10" id="KW-0378">Hydrolase</keyword>
<gene>
    <name evidence="11" type="ORF">SAMN06265368_3401</name>
</gene>
<dbReference type="OrthoDB" id="9793014at2"/>
<dbReference type="InterPro" id="IPR036412">
    <property type="entry name" value="HAD-like_sf"/>
</dbReference>
<dbReference type="GO" id="GO:0005975">
    <property type="term" value="P:carbohydrate metabolic process"/>
    <property type="evidence" value="ECO:0007669"/>
    <property type="project" value="InterPro"/>
</dbReference>
<dbReference type="NCBIfam" id="TIGR01449">
    <property type="entry name" value="PGP_bact"/>
    <property type="match status" value="1"/>
</dbReference>
<dbReference type="HAMAP" id="MF_00495">
    <property type="entry name" value="GPH_hydrolase_bact"/>
    <property type="match status" value="1"/>
</dbReference>
<dbReference type="SFLD" id="SFLDG01135">
    <property type="entry name" value="C1.5.6:_HAD__Beta-PGM__Phospha"/>
    <property type="match status" value="1"/>
</dbReference>
<evidence type="ECO:0000256" key="6">
    <source>
        <dbReference type="ARBA" id="ARBA00022723"/>
    </source>
</evidence>
<organism evidence="11 12">
    <name type="scientific">Cohaesibacter gelatinilyticus</name>
    <dbReference type="NCBI Taxonomy" id="372072"/>
    <lineage>
        <taxon>Bacteria</taxon>
        <taxon>Pseudomonadati</taxon>
        <taxon>Pseudomonadota</taxon>
        <taxon>Alphaproteobacteria</taxon>
        <taxon>Hyphomicrobiales</taxon>
        <taxon>Cohaesibacteraceae</taxon>
    </lineage>
</organism>
<dbReference type="GO" id="GO:0005829">
    <property type="term" value="C:cytosol"/>
    <property type="evidence" value="ECO:0007669"/>
    <property type="project" value="TreeGrafter"/>
</dbReference>
<keyword evidence="12" id="KW-1185">Reference proteome</keyword>
<dbReference type="GO" id="GO:0006281">
    <property type="term" value="P:DNA repair"/>
    <property type="evidence" value="ECO:0007669"/>
    <property type="project" value="TreeGrafter"/>
</dbReference>
<dbReference type="InterPro" id="IPR050155">
    <property type="entry name" value="HAD-like_hydrolase_sf"/>
</dbReference>
<feature type="binding site" evidence="10">
    <location>
        <position position="174"/>
    </location>
    <ligand>
        <name>Mg(2+)</name>
        <dbReference type="ChEBI" id="CHEBI:18420"/>
    </ligand>
</feature>
<evidence type="ECO:0000256" key="8">
    <source>
        <dbReference type="ARBA" id="ARBA00022842"/>
    </source>
</evidence>
<protein>
    <recommendedName>
        <fullName evidence="5 10">Phosphoglycolate phosphatase</fullName>
        <shortName evidence="10">PGP</shortName>
        <shortName evidence="10">PGPase</shortName>
        <ecNumber evidence="5 10">3.1.3.18</ecNumber>
    </recommendedName>
</protein>
<dbReference type="RefSeq" id="WP_097154658.1">
    <property type="nucleotide sequence ID" value="NZ_OBEL01000004.1"/>
</dbReference>
<evidence type="ECO:0000256" key="5">
    <source>
        <dbReference type="ARBA" id="ARBA00013078"/>
    </source>
</evidence>
<dbReference type="GO" id="GO:0008967">
    <property type="term" value="F:phosphoglycolate phosphatase activity"/>
    <property type="evidence" value="ECO:0007669"/>
    <property type="project" value="UniProtKB-UniRule"/>
</dbReference>
<feature type="binding site" evidence="10">
    <location>
        <position position="10"/>
    </location>
    <ligand>
        <name>Mg(2+)</name>
        <dbReference type="ChEBI" id="CHEBI:18420"/>
    </ligand>
</feature>
<dbReference type="AlphaFoldDB" id="A0A285PFS1"/>
<name>A0A285PFS1_9HYPH</name>
<evidence type="ECO:0000256" key="3">
    <source>
        <dbReference type="ARBA" id="ARBA00004818"/>
    </source>
</evidence>
<dbReference type="InterPro" id="IPR041492">
    <property type="entry name" value="HAD_2"/>
</dbReference>
<evidence type="ECO:0000313" key="12">
    <source>
        <dbReference type="Proteomes" id="UP000219439"/>
    </source>
</evidence>
<comment type="similarity">
    <text evidence="4 10">Belongs to the HAD-like hydrolase superfamily. CbbY/CbbZ/Gph/YieH family.</text>
</comment>
<comment type="function">
    <text evidence="10">Specifically catalyzes the dephosphorylation of 2-phosphoglycolate. Is involved in the dissimilation of the intracellular 2-phosphoglycolate formed during the DNA repair of 3'-phosphoglycolate ends, a major class of DNA lesions induced by oxidative stress.</text>
</comment>
<dbReference type="GO" id="GO:0046872">
    <property type="term" value="F:metal ion binding"/>
    <property type="evidence" value="ECO:0007669"/>
    <property type="project" value="UniProtKB-KW"/>
</dbReference>
<feature type="active site" description="Nucleophile" evidence="10">
    <location>
        <position position="8"/>
    </location>
</feature>
<dbReference type="PANTHER" id="PTHR43434">
    <property type="entry name" value="PHOSPHOGLYCOLATE PHOSPHATASE"/>
    <property type="match status" value="1"/>
</dbReference>
<dbReference type="InterPro" id="IPR037512">
    <property type="entry name" value="PGPase_prok"/>
</dbReference>
<dbReference type="PANTHER" id="PTHR43434:SF1">
    <property type="entry name" value="PHOSPHOGLYCOLATE PHOSPHATASE"/>
    <property type="match status" value="1"/>
</dbReference>
<accession>A0A285PFS1</accession>
<dbReference type="SFLD" id="SFLDS00003">
    <property type="entry name" value="Haloacid_Dehalogenase"/>
    <property type="match status" value="1"/>
</dbReference>
<dbReference type="EC" id="3.1.3.18" evidence="5 10"/>
<dbReference type="Proteomes" id="UP000219439">
    <property type="component" value="Unassembled WGS sequence"/>
</dbReference>
<dbReference type="EMBL" id="OBEL01000004">
    <property type="protein sequence ID" value="SNZ20298.1"/>
    <property type="molecule type" value="Genomic_DNA"/>
</dbReference>
<evidence type="ECO:0000256" key="7">
    <source>
        <dbReference type="ARBA" id="ARBA00022801"/>
    </source>
</evidence>
<dbReference type="Pfam" id="PF13419">
    <property type="entry name" value="HAD_2"/>
    <property type="match status" value="1"/>
</dbReference>
<keyword evidence="9 10" id="KW-0119">Carbohydrate metabolism</keyword>
<dbReference type="SUPFAM" id="SSF56784">
    <property type="entry name" value="HAD-like"/>
    <property type="match status" value="1"/>
</dbReference>
<comment type="cofactor">
    <cofactor evidence="2 10">
        <name>Mg(2+)</name>
        <dbReference type="ChEBI" id="CHEBI:18420"/>
    </cofactor>
</comment>
<evidence type="ECO:0000256" key="9">
    <source>
        <dbReference type="ARBA" id="ARBA00023277"/>
    </source>
</evidence>
<dbReference type="InterPro" id="IPR023214">
    <property type="entry name" value="HAD_sf"/>
</dbReference>
<keyword evidence="6 10" id="KW-0479">Metal-binding</keyword>
<comment type="pathway">
    <text evidence="3 10">Organic acid metabolism; glycolate biosynthesis; glycolate from 2-phosphoglycolate: step 1/1.</text>
</comment>
<feature type="binding site" evidence="10">
    <location>
        <position position="8"/>
    </location>
    <ligand>
        <name>Mg(2+)</name>
        <dbReference type="ChEBI" id="CHEBI:18420"/>
    </ligand>
</feature>
<dbReference type="InterPro" id="IPR023198">
    <property type="entry name" value="PGP-like_dom2"/>
</dbReference>